<comment type="caution">
    <text evidence="1">The sequence shown here is derived from an EMBL/GenBank/DDBJ whole genome shotgun (WGS) entry which is preliminary data.</text>
</comment>
<dbReference type="Proteomes" id="UP000053681">
    <property type="component" value="Unassembled WGS sequence"/>
</dbReference>
<dbReference type="EMBL" id="LNQP01000110">
    <property type="protein sequence ID" value="KSU86149.1"/>
    <property type="molecule type" value="Genomic_DNA"/>
</dbReference>
<dbReference type="AlphaFoldDB" id="A0A0V8JGK1"/>
<keyword evidence="2" id="KW-1185">Reference proteome</keyword>
<organism evidence="1 2">
    <name type="scientific">Priestia veravalensis</name>
    <dbReference type="NCBI Taxonomy" id="1414648"/>
    <lineage>
        <taxon>Bacteria</taxon>
        <taxon>Bacillati</taxon>
        <taxon>Bacillota</taxon>
        <taxon>Bacilli</taxon>
        <taxon>Bacillales</taxon>
        <taxon>Bacillaceae</taxon>
        <taxon>Priestia</taxon>
    </lineage>
</organism>
<accession>A0A0V8JGK1</accession>
<reference evidence="1 2" key="1">
    <citation type="submission" date="2015-11" db="EMBL/GenBank/DDBJ databases">
        <title>Bacillus caseinolyticus sp nov.</title>
        <authorList>
            <person name="Dastager S.G."/>
            <person name="Mawlankar R."/>
        </authorList>
    </citation>
    <scope>NUCLEOTIDE SEQUENCE [LARGE SCALE GENOMIC DNA]</scope>
    <source>
        <strain evidence="1 2">SGD-V-76</strain>
    </source>
</reference>
<evidence type="ECO:0000313" key="1">
    <source>
        <dbReference type="EMBL" id="KSU86149.1"/>
    </source>
</evidence>
<gene>
    <name evidence="1" type="ORF">AS180_20195</name>
</gene>
<evidence type="ECO:0000313" key="2">
    <source>
        <dbReference type="Proteomes" id="UP000053681"/>
    </source>
</evidence>
<dbReference type="RefSeq" id="WP_025909649.1">
    <property type="nucleotide sequence ID" value="NZ_KQ758724.1"/>
</dbReference>
<protein>
    <submittedName>
        <fullName evidence="1">Uncharacterized protein</fullName>
    </submittedName>
</protein>
<sequence length="184" mass="22140">MQKKYQEAIKDFKDVTEQEYKTTIETMAWIFVENEDYKYHIKLLDEQIKDLMLQNRQSRVTLEQRQVLKGLGVSIHDILTNCPTKEKETVSRLEVLDVRGDSIKVQFKCEKGEYIGYVTPYDSSWRDENAAKWELFRGEKLHTKRKTKMTEKVRESVQYDVLRKTFKELFKQETNKNEAFQYLY</sequence>
<proteinExistence type="predicted"/>
<name>A0A0V8JGK1_9BACI</name>